<evidence type="ECO:0000313" key="3">
    <source>
        <dbReference type="Proteomes" id="UP001589703"/>
    </source>
</evidence>
<proteinExistence type="predicted"/>
<accession>A0ABV5V8P8</accession>
<feature type="compositionally biased region" description="Acidic residues" evidence="1">
    <location>
        <begin position="144"/>
        <end position="156"/>
    </location>
</feature>
<dbReference type="Proteomes" id="UP001589703">
    <property type="component" value="Unassembled WGS sequence"/>
</dbReference>
<evidence type="ECO:0000256" key="1">
    <source>
        <dbReference type="SAM" id="MobiDB-lite"/>
    </source>
</evidence>
<organism evidence="2 3">
    <name type="scientific">Streptomyces thermocoprophilus</name>
    <dbReference type="NCBI Taxonomy" id="78356"/>
    <lineage>
        <taxon>Bacteria</taxon>
        <taxon>Bacillati</taxon>
        <taxon>Actinomycetota</taxon>
        <taxon>Actinomycetes</taxon>
        <taxon>Kitasatosporales</taxon>
        <taxon>Streptomycetaceae</taxon>
        <taxon>Streptomyces</taxon>
    </lineage>
</organism>
<sequence length="762" mass="82795">MPSRATIQYAPDEGLLMIPGDPRKDRSTGFAVFDDCVPALRAFVLARLRKEDIRRHPGDRDGLVIPVRLGLVPRPDNDYDSRAVSVTAPPCDGGSVLDRHLGYLHSSALYIRSDSIRALAEKTGLPVGCRGWISLYDLDHDSRWDDDEDDVEDGGAGEDAGWEPSADEPVSWAEQKAFGYGVGSLRVVLPERETLRALVDAFPAADREETGRPPEEVPAPAGVEQGLRRALAERFAVRLRTALSHRAAGGAWGRETERERAQRRRNAEALPLLGVWEAYRGSPHGFRGLRAVTRSVFHHTRVLVLDEAGVEVGQYHEPDGPLTLIDERVRADALEALRAHGVDVDASEGLTALDGFPDAIVVVGEGRWSIRLSKPGVPRGGLPEAGWFDPDSGTLTVYAVPFAEPLTVLLRRHGVRPVLVTWGAPPEEVERHNVRAEFAPSGISPVGRTTRVTVAAQQLIPGPHRRWLGAQPEPAGAHGVSGESLLPPIVDDAAEDPYYRRALEGLFGAPVNLAERGPCRLCGRSAQSARPGLFYCHACCRAATDGVLRDTGVDGAWTEAVVHAIRRLAEVEFSGPPSLAQLGRVCVPFGDPALVDEVVLCRFLLPRPASAVLSARPSRPARTWTEWLAHAGLLTDGVRTSLGTATRATDGHMCRSLFERHVDDFLHHWGVAHDPEPAYPRHPELNTTGLRADWRLADGTFVEALGLMTQEAYAAKVERKRELARHHGLRLVTVTADDLGRLPEVFADWLPGGAPGGGAGPR</sequence>
<reference evidence="2 3" key="1">
    <citation type="submission" date="2024-09" db="EMBL/GenBank/DDBJ databases">
        <authorList>
            <person name="Sun Q."/>
            <person name="Mori K."/>
        </authorList>
    </citation>
    <scope>NUCLEOTIDE SEQUENCE [LARGE SCALE GENOMIC DNA]</scope>
    <source>
        <strain evidence="2 3">JCM 10918</strain>
    </source>
</reference>
<keyword evidence="3" id="KW-1185">Reference proteome</keyword>
<protein>
    <recommendedName>
        <fullName evidence="4">Recombinase RecB</fullName>
    </recommendedName>
</protein>
<dbReference type="EMBL" id="JBHMAR010000002">
    <property type="protein sequence ID" value="MFB9734159.1"/>
    <property type="molecule type" value="Genomic_DNA"/>
</dbReference>
<gene>
    <name evidence="2" type="ORF">ACFFRO_03210</name>
</gene>
<comment type="caution">
    <text evidence="2">The sequence shown here is derived from an EMBL/GenBank/DDBJ whole genome shotgun (WGS) entry which is preliminary data.</text>
</comment>
<name>A0ABV5V8P8_9ACTN</name>
<evidence type="ECO:0008006" key="4">
    <source>
        <dbReference type="Google" id="ProtNLM"/>
    </source>
</evidence>
<feature type="region of interest" description="Disordered" evidence="1">
    <location>
        <begin position="144"/>
        <end position="168"/>
    </location>
</feature>
<evidence type="ECO:0000313" key="2">
    <source>
        <dbReference type="EMBL" id="MFB9734159.1"/>
    </source>
</evidence>
<dbReference type="RefSeq" id="WP_385857979.1">
    <property type="nucleotide sequence ID" value="NZ_JBHMAR010000002.1"/>
</dbReference>